<dbReference type="Pfam" id="PF09335">
    <property type="entry name" value="VTT_dom"/>
    <property type="match status" value="1"/>
</dbReference>
<dbReference type="STRING" id="883.DvMF_1788"/>
<feature type="transmembrane region" description="Helical" evidence="6">
    <location>
        <begin position="203"/>
        <end position="224"/>
    </location>
</feature>
<evidence type="ECO:0000313" key="8">
    <source>
        <dbReference type="EMBL" id="ACL08732.1"/>
    </source>
</evidence>
<keyword evidence="4 6" id="KW-0472">Membrane</keyword>
<evidence type="ECO:0000259" key="7">
    <source>
        <dbReference type="Pfam" id="PF09335"/>
    </source>
</evidence>
<dbReference type="GO" id="GO:0016020">
    <property type="term" value="C:membrane"/>
    <property type="evidence" value="ECO:0007669"/>
    <property type="project" value="UniProtKB-SubCell"/>
</dbReference>
<dbReference type="eggNOG" id="COG0398">
    <property type="taxonomic scope" value="Bacteria"/>
</dbReference>
<reference evidence="8" key="1">
    <citation type="submission" date="2008-10" db="EMBL/GenBank/DDBJ databases">
        <title>Complete sequence of Desulfovibrio vulgaris str. 'Miyazaki F'.</title>
        <authorList>
            <person name="Lucas S."/>
            <person name="Copeland A."/>
            <person name="Lapidus A."/>
            <person name="Glavina del Rio T."/>
            <person name="Dalin E."/>
            <person name="Tice H."/>
            <person name="Bruce D."/>
            <person name="Goodwin L."/>
            <person name="Pitluck S."/>
            <person name="Sims D."/>
            <person name="Brettin T."/>
            <person name="Detter J.C."/>
            <person name="Han C."/>
            <person name="Larimer F."/>
            <person name="Land M."/>
            <person name="Hauser L."/>
            <person name="Kyrpides N."/>
            <person name="Mikhailova N."/>
            <person name="Hazen T.C."/>
            <person name="Richardson P."/>
        </authorList>
    </citation>
    <scope>NUCLEOTIDE SEQUENCE</scope>
    <source>
        <strain evidence="8">Miyazaki F</strain>
    </source>
</reference>
<feature type="transmembrane region" description="Helical" evidence="6">
    <location>
        <begin position="271"/>
        <end position="289"/>
    </location>
</feature>
<proteinExistence type="predicted"/>
<evidence type="ECO:0000256" key="4">
    <source>
        <dbReference type="ARBA" id="ARBA00023136"/>
    </source>
</evidence>
<dbReference type="AlphaFoldDB" id="B8DM88"/>
<feature type="transmembrane region" description="Helical" evidence="6">
    <location>
        <begin position="236"/>
        <end position="259"/>
    </location>
</feature>
<protein>
    <submittedName>
        <fullName evidence="8">SNARE associated Golgi protein</fullName>
    </submittedName>
</protein>
<evidence type="ECO:0000256" key="1">
    <source>
        <dbReference type="ARBA" id="ARBA00004141"/>
    </source>
</evidence>
<feature type="transmembrane region" description="Helical" evidence="6">
    <location>
        <begin position="103"/>
        <end position="126"/>
    </location>
</feature>
<comment type="subcellular location">
    <subcellularLocation>
        <location evidence="1">Membrane</location>
        <topology evidence="1">Multi-pass membrane protein</topology>
    </subcellularLocation>
</comment>
<feature type="region of interest" description="Disordered" evidence="5">
    <location>
        <begin position="151"/>
        <end position="178"/>
    </location>
</feature>
<dbReference type="PANTHER" id="PTHR43220">
    <property type="match status" value="1"/>
</dbReference>
<dbReference type="InterPro" id="IPR032816">
    <property type="entry name" value="VTT_dom"/>
</dbReference>
<dbReference type="KEGG" id="dvm:DvMF_1788"/>
<dbReference type="PANTHER" id="PTHR43220:SF18">
    <property type="entry name" value="TRANSMEMBRANE PROTEIN 41B"/>
    <property type="match status" value="1"/>
</dbReference>
<name>B8DM88_NITV9</name>
<feature type="transmembrane region" description="Helical" evidence="6">
    <location>
        <begin position="75"/>
        <end position="96"/>
    </location>
</feature>
<dbReference type="EMBL" id="CP001197">
    <property type="protein sequence ID" value="ACL08732.1"/>
    <property type="molecule type" value="Genomic_DNA"/>
</dbReference>
<feature type="domain" description="VTT" evidence="7">
    <location>
        <begin position="207"/>
        <end position="259"/>
    </location>
</feature>
<keyword evidence="2 6" id="KW-0812">Transmembrane</keyword>
<dbReference type="HOGENOM" id="CLU_884901_0_0_7"/>
<keyword evidence="3 6" id="KW-1133">Transmembrane helix</keyword>
<organism evidence="8">
    <name type="scientific">Nitratidesulfovibrio vulgaris (strain DSM 19637 / Miyazaki F)</name>
    <name type="common">Desulfovibrio vulgaris</name>
    <dbReference type="NCBI Taxonomy" id="883"/>
    <lineage>
        <taxon>Bacteria</taxon>
        <taxon>Pseudomonadati</taxon>
        <taxon>Thermodesulfobacteriota</taxon>
        <taxon>Desulfovibrionia</taxon>
        <taxon>Desulfovibrionales</taxon>
        <taxon>Desulfovibrionaceae</taxon>
        <taxon>Nitratidesulfovibrio</taxon>
    </lineage>
</organism>
<dbReference type="InterPro" id="IPR045014">
    <property type="entry name" value="TM41A/B"/>
</dbReference>
<evidence type="ECO:0000256" key="3">
    <source>
        <dbReference type="ARBA" id="ARBA00022989"/>
    </source>
</evidence>
<evidence type="ECO:0000256" key="5">
    <source>
        <dbReference type="SAM" id="MobiDB-lite"/>
    </source>
</evidence>
<accession>B8DM88</accession>
<sequence>MTRRIPLPACGPTSRPGILWTLAALLMAALVLLAPTTLAALSALTGHFPTLGPEDGLTLRDRLLDLHARHPVVSVAAYMAGYVLMTACSIPGAVFLTLTGGAVFGFGVALAAVSAASTAGACLAFLSARHLLRATVRRLWPGQLARIDAAMAQGGGSPGGPTQAGTQPPSPFPDSSDHASAVHAAAGQASPARPPSGVPGSGLISPGALCLLGLRCVPVMPYWLVNLLFGVTAMRLSTFATVSLLGMVPLNALYVHAGAELGRIRHLGDIISLRAGLALCLLAVAPLLLRRVARTPQARPCTGTHPASATDPPR</sequence>
<evidence type="ECO:0000256" key="6">
    <source>
        <dbReference type="SAM" id="Phobius"/>
    </source>
</evidence>
<evidence type="ECO:0000256" key="2">
    <source>
        <dbReference type="ARBA" id="ARBA00022692"/>
    </source>
</evidence>
<gene>
    <name evidence="8" type="ordered locus">DvMF_1788</name>
</gene>